<dbReference type="SUPFAM" id="SSF54631">
    <property type="entry name" value="CBS-domain pair"/>
    <property type="match status" value="1"/>
</dbReference>
<proteinExistence type="predicted"/>
<organism evidence="4 5">
    <name type="scientific">Oceanisphaera marina</name>
    <dbReference type="NCBI Taxonomy" id="2017550"/>
    <lineage>
        <taxon>Bacteria</taxon>
        <taxon>Pseudomonadati</taxon>
        <taxon>Pseudomonadota</taxon>
        <taxon>Gammaproteobacteria</taxon>
        <taxon>Aeromonadales</taxon>
        <taxon>Aeromonadaceae</taxon>
        <taxon>Oceanisphaera</taxon>
    </lineage>
</organism>
<dbReference type="SMART" id="SM00116">
    <property type="entry name" value="CBS"/>
    <property type="match status" value="2"/>
</dbReference>
<dbReference type="InterPro" id="IPR044729">
    <property type="entry name" value="CBS_bac"/>
</dbReference>
<evidence type="ECO:0000256" key="2">
    <source>
        <dbReference type="PROSITE-ProRule" id="PRU00703"/>
    </source>
</evidence>
<name>A0ABQ1IGV8_9GAMM</name>
<dbReference type="InterPro" id="IPR046342">
    <property type="entry name" value="CBS_dom_sf"/>
</dbReference>
<protein>
    <submittedName>
        <fullName evidence="4">CBS domain-containing protein</fullName>
    </submittedName>
</protein>
<feature type="domain" description="CBS" evidence="3">
    <location>
        <begin position="10"/>
        <end position="69"/>
    </location>
</feature>
<evidence type="ECO:0000313" key="4">
    <source>
        <dbReference type="EMBL" id="GGB40771.1"/>
    </source>
</evidence>
<comment type="caution">
    <text evidence="4">The sequence shown here is derived from an EMBL/GenBank/DDBJ whole genome shotgun (WGS) entry which is preliminary data.</text>
</comment>
<evidence type="ECO:0000313" key="5">
    <source>
        <dbReference type="Proteomes" id="UP000646152"/>
    </source>
</evidence>
<dbReference type="Proteomes" id="UP000646152">
    <property type="component" value="Unassembled WGS sequence"/>
</dbReference>
<dbReference type="InterPro" id="IPR051257">
    <property type="entry name" value="Diverse_CBS-Domain"/>
</dbReference>
<dbReference type="Pfam" id="PF00571">
    <property type="entry name" value="CBS"/>
    <property type="match status" value="2"/>
</dbReference>
<dbReference type="PROSITE" id="PS51371">
    <property type="entry name" value="CBS"/>
    <property type="match status" value="2"/>
</dbReference>
<keyword evidence="1 2" id="KW-0129">CBS domain</keyword>
<sequence>MAMATVSEIMRRSIPLLTANMSITEALDKLLSSELSGLPVVDTQRKIIGFLSEQDCIPNLVKASYHCDNRVTVNDLMYKEPLTVSPDTDVFELARMMGGAKPKLYPVVEDDKVIGIVTRHQVMQVLNEQLQNCSISY</sequence>
<evidence type="ECO:0000256" key="1">
    <source>
        <dbReference type="ARBA" id="ARBA00023122"/>
    </source>
</evidence>
<reference evidence="5" key="1">
    <citation type="journal article" date="2019" name="Int. J. Syst. Evol. Microbiol.">
        <title>The Global Catalogue of Microorganisms (GCM) 10K type strain sequencing project: providing services to taxonomists for standard genome sequencing and annotation.</title>
        <authorList>
            <consortium name="The Broad Institute Genomics Platform"/>
            <consortium name="The Broad Institute Genome Sequencing Center for Infectious Disease"/>
            <person name="Wu L."/>
            <person name="Ma J."/>
        </authorList>
    </citation>
    <scope>NUCLEOTIDE SEQUENCE [LARGE SCALE GENOMIC DNA]</scope>
    <source>
        <strain evidence="5">CGMCC 1.15923</strain>
    </source>
</reference>
<dbReference type="PANTHER" id="PTHR43080:SF26">
    <property type="entry name" value="REGULATORY PROTEIN"/>
    <property type="match status" value="1"/>
</dbReference>
<feature type="domain" description="CBS" evidence="3">
    <location>
        <begin position="77"/>
        <end position="132"/>
    </location>
</feature>
<keyword evidence="5" id="KW-1185">Reference proteome</keyword>
<dbReference type="CDD" id="cd04629">
    <property type="entry name" value="CBS_pair_bac"/>
    <property type="match status" value="1"/>
</dbReference>
<dbReference type="Gene3D" id="3.10.580.10">
    <property type="entry name" value="CBS-domain"/>
    <property type="match status" value="1"/>
</dbReference>
<dbReference type="InterPro" id="IPR000644">
    <property type="entry name" value="CBS_dom"/>
</dbReference>
<accession>A0ABQ1IGV8</accession>
<evidence type="ECO:0000259" key="3">
    <source>
        <dbReference type="PROSITE" id="PS51371"/>
    </source>
</evidence>
<dbReference type="PANTHER" id="PTHR43080">
    <property type="entry name" value="CBS DOMAIN-CONTAINING PROTEIN CBSX3, MITOCHONDRIAL"/>
    <property type="match status" value="1"/>
</dbReference>
<dbReference type="EMBL" id="BMKE01000008">
    <property type="protein sequence ID" value="GGB40771.1"/>
    <property type="molecule type" value="Genomic_DNA"/>
</dbReference>
<gene>
    <name evidence="4" type="ORF">GCM10011502_12620</name>
</gene>